<evidence type="ECO:0000256" key="2">
    <source>
        <dbReference type="ARBA" id="ARBA00023157"/>
    </source>
</evidence>
<evidence type="ECO:0000256" key="3">
    <source>
        <dbReference type="SAM" id="SignalP"/>
    </source>
</evidence>
<dbReference type="InterPro" id="IPR006558">
    <property type="entry name" value="LamG-like"/>
</dbReference>
<dbReference type="STRING" id="1851148.SMSP2_01512"/>
<dbReference type="SUPFAM" id="SSF50939">
    <property type="entry name" value="Sialidases"/>
    <property type="match status" value="1"/>
</dbReference>
<dbReference type="Gene3D" id="2.60.120.200">
    <property type="match status" value="1"/>
</dbReference>
<dbReference type="KEGG" id="pbas:SMSP2_01512"/>
<evidence type="ECO:0000259" key="4">
    <source>
        <dbReference type="SMART" id="SM00560"/>
    </source>
</evidence>
<evidence type="ECO:0000313" key="5">
    <source>
        <dbReference type="EMBL" id="AQQ71147.1"/>
    </source>
</evidence>
<dbReference type="InterPro" id="IPR013320">
    <property type="entry name" value="ConA-like_dom_sf"/>
</dbReference>
<gene>
    <name evidence="5" type="ORF">SMSP2_01512</name>
</gene>
<feature type="signal peptide" evidence="3">
    <location>
        <begin position="1"/>
        <end position="20"/>
    </location>
</feature>
<keyword evidence="1 3" id="KW-0732">Signal</keyword>
<dbReference type="SUPFAM" id="SSF49899">
    <property type="entry name" value="Concanavalin A-like lectins/glucanases"/>
    <property type="match status" value="1"/>
</dbReference>
<keyword evidence="2" id="KW-1015">Disulfide bond</keyword>
<reference evidence="6" key="1">
    <citation type="submission" date="2017-02" db="EMBL/GenBank/DDBJ databases">
        <title>Comparative genomics and description of representatives of a novel lineage of planctomycetes thriving in anoxic sediments.</title>
        <authorList>
            <person name="Spring S."/>
            <person name="Bunk B."/>
            <person name="Sproer C."/>
        </authorList>
    </citation>
    <scope>NUCLEOTIDE SEQUENCE [LARGE SCALE GENOMIC DNA]</scope>
    <source>
        <strain evidence="6">SM-Chi-D1</strain>
    </source>
</reference>
<organism evidence="5 6">
    <name type="scientific">Limihaloglobus sulfuriphilus</name>
    <dbReference type="NCBI Taxonomy" id="1851148"/>
    <lineage>
        <taxon>Bacteria</taxon>
        <taxon>Pseudomonadati</taxon>
        <taxon>Planctomycetota</taxon>
        <taxon>Phycisphaerae</taxon>
        <taxon>Sedimentisphaerales</taxon>
        <taxon>Sedimentisphaeraceae</taxon>
        <taxon>Limihaloglobus</taxon>
    </lineage>
</organism>
<dbReference type="Proteomes" id="UP000188181">
    <property type="component" value="Chromosome"/>
</dbReference>
<dbReference type="CDD" id="cd15482">
    <property type="entry name" value="Sialidase_non-viral"/>
    <property type="match status" value="1"/>
</dbReference>
<evidence type="ECO:0000256" key="1">
    <source>
        <dbReference type="ARBA" id="ARBA00022729"/>
    </source>
</evidence>
<dbReference type="SMART" id="SM00560">
    <property type="entry name" value="LamGL"/>
    <property type="match status" value="1"/>
</dbReference>
<feature type="chain" id="PRO_5012772167" description="LamG-like jellyroll fold domain-containing protein" evidence="3">
    <location>
        <begin position="21"/>
        <end position="669"/>
    </location>
</feature>
<proteinExistence type="predicted"/>
<protein>
    <recommendedName>
        <fullName evidence="4">LamG-like jellyroll fold domain-containing protein</fullName>
    </recommendedName>
</protein>
<dbReference type="Gene3D" id="2.120.10.10">
    <property type="match status" value="1"/>
</dbReference>
<dbReference type="RefSeq" id="WP_146683357.1">
    <property type="nucleotide sequence ID" value="NZ_CP019646.1"/>
</dbReference>
<accession>A0A1Q2MFS6</accession>
<dbReference type="EMBL" id="CP019646">
    <property type="protein sequence ID" value="AQQ71147.1"/>
    <property type="molecule type" value="Genomic_DNA"/>
</dbReference>
<keyword evidence="6" id="KW-1185">Reference proteome</keyword>
<dbReference type="InterPro" id="IPR036278">
    <property type="entry name" value="Sialidase_sf"/>
</dbReference>
<name>A0A1Q2MFS6_9BACT</name>
<feature type="domain" description="LamG-like jellyroll fold" evidence="4">
    <location>
        <begin position="98"/>
        <end position="243"/>
    </location>
</feature>
<dbReference type="Pfam" id="PF13385">
    <property type="entry name" value="Laminin_G_3"/>
    <property type="match status" value="1"/>
</dbReference>
<dbReference type="AlphaFoldDB" id="A0A1Q2MFS6"/>
<dbReference type="OrthoDB" id="9021327at2"/>
<sequence length="669" mass="72890">MKLNTSIWLLVLSVITCAYADYGQEILSDEPVCWWRFNEYLYGDTMPAEDETGNISAAYQGDAMPVEAGIGGNACWFNGNLAGIDLGNQLGPLIDGSSAVTFEAWIKNSIVPVGSTQRIFSTRITGATAGVDINLSSADGVSQIKANGRSIYPGDIYTGATASLASVNQWAHIVCIFNYASDNIKIYINGSLAATQAMNFASDVYVYGTPSQRDQIGRAPDESLAYRGWLDEAAVYNKALSEDRIIEHYTSGNPAEQTDLWTSVVSDEGDAEGPFLSSPSIYRFDNGAIVASYSYFGPNNPAVGTTMVKISYDNGKTWWVRGSCPGVVGANLFEHNGALYLLGTGGSYITIAKSLNYGATWTSPLDSTTGRLFSAGSTSNMAYEGISMPVLFADGRIYRVFHRKDKSARWAISFAAVMISADLEDDLLDVSSWTITNAVSFDPAWASDWGTSNPSWLEGNAVQQPDGSIIALTRVHSDPLADIGAILPLSGDNATLSFSPATGFIDMPGGRNKFNIRRDPVSGKYLSLVNNNTDPSRPAQRNTLSLAASDDTINWQVVRTVIQDNSPMSWYDSMLNTGFQYVDWQFDGEDIIFISRTAYDGAANYHDSNKITFHRLENYIDFVVPCGSWGYLKADFNRDCEVNVEDFEQLAQQWLTCTIPYADGCAAEN</sequence>
<evidence type="ECO:0000313" key="6">
    <source>
        <dbReference type="Proteomes" id="UP000188181"/>
    </source>
</evidence>